<gene>
    <name evidence="1" type="ORF">SAMN05660293_02722</name>
</gene>
<sequence length="157" mass="17299">MGKEHHYAATIIWTGNKGTGTSGYQAYGRDHVIEIENKPVLHASSDPAFRGDRTRHNPEDLLLSSLSSCHMLWYLHLCSDASVRVTEYVDKATGIMVETSNGGGRFAEVTLNPVVRVSDPSMIEKAIGLHEKANELCFIANSVNFPVLHRAEVHVAE</sequence>
<dbReference type="STRING" id="651661.SAMN05660293_02722"/>
<dbReference type="OrthoDB" id="9795405at2"/>
<dbReference type="AlphaFoldDB" id="A0A1T5ESI7"/>
<evidence type="ECO:0000313" key="1">
    <source>
        <dbReference type="EMBL" id="SKB86769.1"/>
    </source>
</evidence>
<name>A0A1T5ESI7_9BACT</name>
<accession>A0A1T5ESI7</accession>
<dbReference type="SUPFAM" id="SSF82784">
    <property type="entry name" value="OsmC-like"/>
    <property type="match status" value="1"/>
</dbReference>
<protein>
    <submittedName>
        <fullName evidence="1">Organic hydroperoxide reductase OsmC/OhrA</fullName>
    </submittedName>
</protein>
<dbReference type="InterPro" id="IPR036102">
    <property type="entry name" value="OsmC/Ohrsf"/>
</dbReference>
<dbReference type="EMBL" id="FUZA01000002">
    <property type="protein sequence ID" value="SKB86769.1"/>
    <property type="molecule type" value="Genomic_DNA"/>
</dbReference>
<dbReference type="InterPro" id="IPR052707">
    <property type="entry name" value="OsmC_Ohr_Peroxiredoxin"/>
</dbReference>
<dbReference type="Gene3D" id="3.30.300.20">
    <property type="match status" value="1"/>
</dbReference>
<dbReference type="Proteomes" id="UP000190897">
    <property type="component" value="Unassembled WGS sequence"/>
</dbReference>
<dbReference type="PANTHER" id="PTHR42830:SF2">
    <property type="entry name" value="OSMC_OHR FAMILY PROTEIN"/>
    <property type="match status" value="1"/>
</dbReference>
<dbReference type="PANTHER" id="PTHR42830">
    <property type="entry name" value="OSMOTICALLY INDUCIBLE FAMILY PROTEIN"/>
    <property type="match status" value="1"/>
</dbReference>
<reference evidence="2" key="1">
    <citation type="submission" date="2017-02" db="EMBL/GenBank/DDBJ databases">
        <authorList>
            <person name="Varghese N."/>
            <person name="Submissions S."/>
        </authorList>
    </citation>
    <scope>NUCLEOTIDE SEQUENCE [LARGE SCALE GENOMIC DNA]</scope>
    <source>
        <strain evidence="2">DSM 22270</strain>
    </source>
</reference>
<dbReference type="Pfam" id="PF02566">
    <property type="entry name" value="OsmC"/>
    <property type="match status" value="1"/>
</dbReference>
<evidence type="ECO:0000313" key="2">
    <source>
        <dbReference type="Proteomes" id="UP000190897"/>
    </source>
</evidence>
<dbReference type="InterPro" id="IPR003718">
    <property type="entry name" value="OsmC/Ohr_fam"/>
</dbReference>
<dbReference type="InterPro" id="IPR015946">
    <property type="entry name" value="KH_dom-like_a/b"/>
</dbReference>
<dbReference type="RefSeq" id="WP_082215173.1">
    <property type="nucleotide sequence ID" value="NZ_FUZA01000002.1"/>
</dbReference>
<keyword evidence="2" id="KW-1185">Reference proteome</keyword>
<proteinExistence type="predicted"/>
<organism evidence="1 2">
    <name type="scientific">Dyadobacter psychrophilus</name>
    <dbReference type="NCBI Taxonomy" id="651661"/>
    <lineage>
        <taxon>Bacteria</taxon>
        <taxon>Pseudomonadati</taxon>
        <taxon>Bacteroidota</taxon>
        <taxon>Cytophagia</taxon>
        <taxon>Cytophagales</taxon>
        <taxon>Spirosomataceae</taxon>
        <taxon>Dyadobacter</taxon>
    </lineage>
</organism>